<reference evidence="1 2" key="1">
    <citation type="journal article" name="Sci. Rep.">
        <title>Telomere-to-telomere assembled and centromere annotated genomes of the two main subspecies of the button mushroom Agaricus bisporus reveal especially polymorphic chromosome ends.</title>
        <authorList>
            <person name="Sonnenberg A.S.M."/>
            <person name="Sedaghat-Telgerd N."/>
            <person name="Lavrijssen B."/>
            <person name="Ohm R.A."/>
            <person name="Hendrickx P.M."/>
            <person name="Scholtmeijer K."/>
            <person name="Baars J.J.P."/>
            <person name="van Peer A."/>
        </authorList>
    </citation>
    <scope>NUCLEOTIDE SEQUENCE [LARGE SCALE GENOMIC DNA]</scope>
    <source>
        <strain evidence="1 2">H119_p4</strain>
    </source>
</reference>
<name>A0A8H7F6Q8_AGABI</name>
<dbReference type="AlphaFoldDB" id="A0A8H7F6Q8"/>
<proteinExistence type="predicted"/>
<organism evidence="1 2">
    <name type="scientific">Agaricus bisporus var. burnettii</name>
    <dbReference type="NCBI Taxonomy" id="192524"/>
    <lineage>
        <taxon>Eukaryota</taxon>
        <taxon>Fungi</taxon>
        <taxon>Dikarya</taxon>
        <taxon>Basidiomycota</taxon>
        <taxon>Agaricomycotina</taxon>
        <taxon>Agaricomycetes</taxon>
        <taxon>Agaricomycetidae</taxon>
        <taxon>Agaricales</taxon>
        <taxon>Agaricineae</taxon>
        <taxon>Agaricaceae</taxon>
        <taxon>Agaricus</taxon>
    </lineage>
</organism>
<gene>
    <name evidence="1" type="ORF">Agabi119p4_3231</name>
</gene>
<dbReference type="Proteomes" id="UP000629468">
    <property type="component" value="Unassembled WGS sequence"/>
</dbReference>
<comment type="caution">
    <text evidence="1">The sequence shown here is derived from an EMBL/GenBank/DDBJ whole genome shotgun (WGS) entry which is preliminary data.</text>
</comment>
<evidence type="ECO:0000313" key="2">
    <source>
        <dbReference type="Proteomes" id="UP000629468"/>
    </source>
</evidence>
<sequence>MRINLGPRLWKLHTPSYGLNGRIEGTIRLSKDVETVTMTLEGRIRVTTISQRSTLSADTVLTLVSQTATIYDAQKAESSAEEDRPFSLTIPHETQFKEQFITLPPSHLSYHPLVSTEVNYTVKFHAKRKGKGLKKTESKTVRILYLPKSTPSEPPLYAIPRPSQGRDDTDLYHLYNRVKTIPLTPFHPDFGKSKSNESSLDNFTSRVFLSLPYPLCFSSGQIIPFTMSLAFPDDPFLALALRGNRIELFRRLNVWKKGSSEVLQRDDIVSSSALKFGREYSEGVWLLRGDIKAGDQGKEVSWILDGVAEVQYVLRVILRPSINLLGSVPCFKHEEVVKITTDSWGILDRELSSMGGTPTPAIGLAANVRQTK</sequence>
<protein>
    <submittedName>
        <fullName evidence="1">Uncharacterized protein</fullName>
    </submittedName>
</protein>
<dbReference type="EMBL" id="JABXXO010000004">
    <property type="protein sequence ID" value="KAF7778886.1"/>
    <property type="molecule type" value="Genomic_DNA"/>
</dbReference>
<accession>A0A8H7F6Q8</accession>
<evidence type="ECO:0000313" key="1">
    <source>
        <dbReference type="EMBL" id="KAF7778886.1"/>
    </source>
</evidence>